<protein>
    <submittedName>
        <fullName evidence="2">Uncharacterized protein</fullName>
    </submittedName>
</protein>
<name>W2SX89_NECAM</name>
<evidence type="ECO:0000256" key="1">
    <source>
        <dbReference type="SAM" id="MobiDB-lite"/>
    </source>
</evidence>
<dbReference type="AlphaFoldDB" id="W2SX89"/>
<proteinExistence type="predicted"/>
<feature type="region of interest" description="Disordered" evidence="1">
    <location>
        <begin position="25"/>
        <end position="59"/>
    </location>
</feature>
<keyword evidence="3" id="KW-1185">Reference proteome</keyword>
<feature type="compositionally biased region" description="Basic residues" evidence="1">
    <location>
        <begin position="48"/>
        <end position="59"/>
    </location>
</feature>
<dbReference type="STRING" id="51031.W2SX89"/>
<evidence type="ECO:0000313" key="2">
    <source>
        <dbReference type="EMBL" id="ETN73471.1"/>
    </source>
</evidence>
<dbReference type="KEGG" id="nai:NECAME_18310"/>
<accession>W2SX89</accession>
<feature type="compositionally biased region" description="Acidic residues" evidence="1">
    <location>
        <begin position="25"/>
        <end position="39"/>
    </location>
</feature>
<dbReference type="Proteomes" id="UP000053676">
    <property type="component" value="Unassembled WGS sequence"/>
</dbReference>
<reference evidence="3" key="1">
    <citation type="journal article" date="2014" name="Nat. Genet.">
        <title>Genome of the human hookworm Necator americanus.</title>
        <authorList>
            <person name="Tang Y.T."/>
            <person name="Gao X."/>
            <person name="Rosa B.A."/>
            <person name="Abubucker S."/>
            <person name="Hallsworth-Pepin K."/>
            <person name="Martin J."/>
            <person name="Tyagi R."/>
            <person name="Heizer E."/>
            <person name="Zhang X."/>
            <person name="Bhonagiri-Palsikar V."/>
            <person name="Minx P."/>
            <person name="Warren W.C."/>
            <person name="Wang Q."/>
            <person name="Zhan B."/>
            <person name="Hotez P.J."/>
            <person name="Sternberg P.W."/>
            <person name="Dougall A."/>
            <person name="Gaze S.T."/>
            <person name="Mulvenna J."/>
            <person name="Sotillo J."/>
            <person name="Ranganathan S."/>
            <person name="Rabelo E.M."/>
            <person name="Wilson R.K."/>
            <person name="Felgner P.L."/>
            <person name="Bethony J."/>
            <person name="Hawdon J.M."/>
            <person name="Gasser R.B."/>
            <person name="Loukas A."/>
            <person name="Mitreva M."/>
        </authorList>
    </citation>
    <scope>NUCLEOTIDE SEQUENCE [LARGE SCALE GENOMIC DNA]</scope>
</reference>
<gene>
    <name evidence="2" type="ORF">NECAME_18310</name>
</gene>
<feature type="non-terminal residue" evidence="2">
    <location>
        <position position="59"/>
    </location>
</feature>
<organism evidence="2 3">
    <name type="scientific">Necator americanus</name>
    <name type="common">Human hookworm</name>
    <dbReference type="NCBI Taxonomy" id="51031"/>
    <lineage>
        <taxon>Eukaryota</taxon>
        <taxon>Metazoa</taxon>
        <taxon>Ecdysozoa</taxon>
        <taxon>Nematoda</taxon>
        <taxon>Chromadorea</taxon>
        <taxon>Rhabditida</taxon>
        <taxon>Rhabditina</taxon>
        <taxon>Rhabditomorpha</taxon>
        <taxon>Strongyloidea</taxon>
        <taxon>Ancylostomatidae</taxon>
        <taxon>Bunostominae</taxon>
        <taxon>Necator</taxon>
    </lineage>
</organism>
<evidence type="ECO:0000313" key="3">
    <source>
        <dbReference type="Proteomes" id="UP000053676"/>
    </source>
</evidence>
<sequence>MKVYYAPMAEQYTKKVIETQLEGETEVDADYSEDEAVFSDDEKERQYRQRKAAKARATQ</sequence>
<dbReference type="OrthoDB" id="21550at2759"/>
<dbReference type="EMBL" id="KI660685">
    <property type="protein sequence ID" value="ETN73471.1"/>
    <property type="molecule type" value="Genomic_DNA"/>
</dbReference>
<dbReference type="OMA" id="HCEESIP"/>